<dbReference type="EMBL" id="JBHSAX010000008">
    <property type="protein sequence ID" value="MFC3962149.1"/>
    <property type="molecule type" value="Genomic_DNA"/>
</dbReference>
<feature type="region of interest" description="Disordered" evidence="1">
    <location>
        <begin position="221"/>
        <end position="244"/>
    </location>
</feature>
<comment type="caution">
    <text evidence="2">The sequence shown here is derived from an EMBL/GenBank/DDBJ whole genome shotgun (WGS) entry which is preliminary data.</text>
</comment>
<reference evidence="3" key="1">
    <citation type="journal article" date="2019" name="Int. J. Syst. Evol. Microbiol.">
        <title>The Global Catalogue of Microorganisms (GCM) 10K type strain sequencing project: providing services to taxonomists for standard genome sequencing and annotation.</title>
        <authorList>
            <consortium name="The Broad Institute Genomics Platform"/>
            <consortium name="The Broad Institute Genome Sequencing Center for Infectious Disease"/>
            <person name="Wu L."/>
            <person name="Ma J."/>
        </authorList>
    </citation>
    <scope>NUCLEOTIDE SEQUENCE [LARGE SCALE GENOMIC DNA]</scope>
    <source>
        <strain evidence="3">CGMCC 4.7330</strain>
    </source>
</reference>
<keyword evidence="3" id="KW-1185">Reference proteome</keyword>
<gene>
    <name evidence="2" type="ORF">ACFO0B_09155</name>
</gene>
<evidence type="ECO:0000313" key="3">
    <source>
        <dbReference type="Proteomes" id="UP001595696"/>
    </source>
</evidence>
<evidence type="ECO:0000313" key="2">
    <source>
        <dbReference type="EMBL" id="MFC3962149.1"/>
    </source>
</evidence>
<protein>
    <submittedName>
        <fullName evidence="2">Uncharacterized protein</fullName>
    </submittedName>
</protein>
<dbReference type="Proteomes" id="UP001595696">
    <property type="component" value="Unassembled WGS sequence"/>
</dbReference>
<feature type="compositionally biased region" description="Polar residues" evidence="1">
    <location>
        <begin position="233"/>
        <end position="244"/>
    </location>
</feature>
<sequence>MSARDRLDPERLAAMSKAERVAALRDVIDRVPGPALARTPVLAVPAALGPIFPDGGLAKGSTVTYAGSSTVLLGLLAAVTADGSWAALVGGGRRGLLAFHEMGGDLERLAVIRDPGQDPLGVVAALTDGIDLIVLDHRVDIPPARARTLAGRVRTQKAVLLVAGQDWPHPDLRIRSHLAGAHGLGAGRGRLRGLAVEVATQDRTGRVREVAAVLDGVGGRTGWTAADEGRGTAAQSPVTDQRTG</sequence>
<dbReference type="RefSeq" id="WP_378611908.1">
    <property type="nucleotide sequence ID" value="NZ_JBHSAX010000008.1"/>
</dbReference>
<proteinExistence type="predicted"/>
<evidence type="ECO:0000256" key="1">
    <source>
        <dbReference type="SAM" id="MobiDB-lite"/>
    </source>
</evidence>
<name>A0ABV8DR75_9NOCA</name>
<organism evidence="2 3">
    <name type="scientific">Nocardia jiangsuensis</name>
    <dbReference type="NCBI Taxonomy" id="1691563"/>
    <lineage>
        <taxon>Bacteria</taxon>
        <taxon>Bacillati</taxon>
        <taxon>Actinomycetota</taxon>
        <taxon>Actinomycetes</taxon>
        <taxon>Mycobacteriales</taxon>
        <taxon>Nocardiaceae</taxon>
        <taxon>Nocardia</taxon>
    </lineage>
</organism>
<accession>A0ABV8DR75</accession>